<sequence length="633" mass="70331">MNNKKPDYLLLDTSVLLEDPHILGRIMQKGGIPFLSNTILQELDFNKNGEKPINQNARLLFREFTREQVHPFNRMPGGEALVSGDRLTCFKFRGGSVFVLSRGEHQTKVNNDHKIIEVAKDYGLILLTRDNAMVLQAGAAGVSATLWSGNQEHKNKKISKNISGQNTGGHETSVVPPFDLPSRPNAEMATKLQITSIPTVGGKILTKDGKVFPLKEVISRGGEGIIYRTSSDNIVCKIYHPECLTNLRKKKIELMLTRRIDQPGICWPSALALNEYGEFVGYVMPMAQGRPIQSTMFVKPVLEKAFPAWTRKDLVKLCKAFLQQVEYLHSLNIIIGDINPLNFLVTPDSEKIWLVDTDSFQVGSFPCPVGTINFTAPEIQGREYPSFLRTKEHELFAVATMLFMLLHPGKPPYSQQGGGSPGENIKKREFPYGFKGATSSKNTPQGPWGKIWGNLPYKVKEAFHQTFHSNHRLSIPAWRVLLDSYLKLIQSGEVSDELFPTKLKIKDGIPTLCRCGNTEDASKKWLDKLASEGRTFLCASCVDEIKMRSLVRKSREANEKAMNAAGQKKGAASPTPTHAIKRSTSVPLSSGQQRKSSTQYSTYGTSGSTATQKKKPPVTAMGLLGAFLKHFIK</sequence>
<proteinExistence type="predicted"/>
<comment type="caution">
    <text evidence="3">The sequence shown here is derived from an EMBL/GenBank/DDBJ whole genome shotgun (WGS) entry which is preliminary data.</text>
</comment>
<feature type="region of interest" description="Disordered" evidence="1">
    <location>
        <begin position="556"/>
        <end position="615"/>
    </location>
</feature>
<dbReference type="SMART" id="SM00220">
    <property type="entry name" value="S_TKc"/>
    <property type="match status" value="1"/>
</dbReference>
<dbReference type="GO" id="GO:0004672">
    <property type="term" value="F:protein kinase activity"/>
    <property type="evidence" value="ECO:0007669"/>
    <property type="project" value="InterPro"/>
</dbReference>
<name>A0AAE4K806_9BURK</name>
<organism evidence="3">
    <name type="scientific">Herbaspirillum huttiense subsp. nephrolepidis</name>
    <dbReference type="NCBI Taxonomy" id="3075126"/>
    <lineage>
        <taxon>Bacteria</taxon>
        <taxon>Pseudomonadati</taxon>
        <taxon>Pseudomonadota</taxon>
        <taxon>Betaproteobacteria</taxon>
        <taxon>Burkholderiales</taxon>
        <taxon>Oxalobacteraceae</taxon>
        <taxon>Herbaspirillum</taxon>
    </lineage>
</organism>
<dbReference type="PROSITE" id="PS50011">
    <property type="entry name" value="PROTEIN_KINASE_DOM"/>
    <property type="match status" value="1"/>
</dbReference>
<dbReference type="InterPro" id="IPR029060">
    <property type="entry name" value="PIN-like_dom_sf"/>
</dbReference>
<dbReference type="RefSeq" id="WP_310838383.1">
    <property type="nucleotide sequence ID" value="NZ_JAVLSM010000013.1"/>
</dbReference>
<reference evidence="3" key="1">
    <citation type="submission" date="2023-02" db="EMBL/GenBank/DDBJ databases">
        <title>Description of Herbaspirillum huttiense subsp. nephrolepsisexaltata and Herbaspirillum huttiense subsp. lycopersicon.</title>
        <authorList>
            <person name="Poudel M."/>
            <person name="Sharma A."/>
            <person name="Goss E."/>
            <person name="Tapia J.H."/>
            <person name="Harmon C.M."/>
            <person name="Jones J.B."/>
        </authorList>
    </citation>
    <scope>NUCLEOTIDE SEQUENCE</scope>
    <source>
        <strain evidence="3">NC40101</strain>
    </source>
</reference>
<dbReference type="InterPro" id="IPR002716">
    <property type="entry name" value="PIN_dom"/>
</dbReference>
<evidence type="ECO:0000259" key="2">
    <source>
        <dbReference type="PROSITE" id="PS50011"/>
    </source>
</evidence>
<protein>
    <submittedName>
        <fullName evidence="3">PIN domain-containing protein</fullName>
    </submittedName>
</protein>
<dbReference type="InterPro" id="IPR000719">
    <property type="entry name" value="Prot_kinase_dom"/>
</dbReference>
<dbReference type="SUPFAM" id="SSF88723">
    <property type="entry name" value="PIN domain-like"/>
    <property type="match status" value="1"/>
</dbReference>
<feature type="compositionally biased region" description="Polar residues" evidence="1">
    <location>
        <begin position="582"/>
        <end position="595"/>
    </location>
</feature>
<dbReference type="SUPFAM" id="SSF56112">
    <property type="entry name" value="Protein kinase-like (PK-like)"/>
    <property type="match status" value="1"/>
</dbReference>
<evidence type="ECO:0000313" key="3">
    <source>
        <dbReference type="EMBL" id="MDT0337319.1"/>
    </source>
</evidence>
<dbReference type="InterPro" id="IPR011009">
    <property type="entry name" value="Kinase-like_dom_sf"/>
</dbReference>
<dbReference type="Gene3D" id="3.40.50.1010">
    <property type="entry name" value="5'-nuclease"/>
    <property type="match status" value="1"/>
</dbReference>
<dbReference type="GO" id="GO:0005524">
    <property type="term" value="F:ATP binding"/>
    <property type="evidence" value="ECO:0007669"/>
    <property type="project" value="InterPro"/>
</dbReference>
<dbReference type="AlphaFoldDB" id="A0AAE4K806"/>
<feature type="domain" description="Protein kinase" evidence="2">
    <location>
        <begin position="212"/>
        <end position="486"/>
    </location>
</feature>
<dbReference type="Gene3D" id="1.10.510.10">
    <property type="entry name" value="Transferase(Phosphotransferase) domain 1"/>
    <property type="match status" value="1"/>
</dbReference>
<gene>
    <name evidence="3" type="ORF">RJN63_10815</name>
</gene>
<accession>A0AAE4K806</accession>
<feature type="compositionally biased region" description="Low complexity" evidence="1">
    <location>
        <begin position="596"/>
        <end position="611"/>
    </location>
</feature>
<dbReference type="EMBL" id="JAVRAA010000004">
    <property type="protein sequence ID" value="MDT0337319.1"/>
    <property type="molecule type" value="Genomic_DNA"/>
</dbReference>
<dbReference type="Pfam" id="PF13638">
    <property type="entry name" value="PIN_4"/>
    <property type="match status" value="1"/>
</dbReference>
<evidence type="ECO:0000256" key="1">
    <source>
        <dbReference type="SAM" id="MobiDB-lite"/>
    </source>
</evidence>